<evidence type="ECO:0000313" key="5">
    <source>
        <dbReference type="EMBL" id="CAA7600391.1"/>
    </source>
</evidence>
<dbReference type="EMBL" id="LR746496">
    <property type="protein sequence ID" value="CAA7600391.1"/>
    <property type="molecule type" value="Genomic_DNA"/>
</dbReference>
<dbReference type="InterPro" id="IPR029060">
    <property type="entry name" value="PIN-like_dom_sf"/>
</dbReference>
<dbReference type="KEGG" id="aacx:DEACI_1044"/>
<organism evidence="5">
    <name type="scientific">Acididesulfobacillus acetoxydans</name>
    <dbReference type="NCBI Taxonomy" id="1561005"/>
    <lineage>
        <taxon>Bacteria</taxon>
        <taxon>Bacillati</taxon>
        <taxon>Bacillota</taxon>
        <taxon>Clostridia</taxon>
        <taxon>Eubacteriales</taxon>
        <taxon>Peptococcaceae</taxon>
        <taxon>Acididesulfobacillus</taxon>
    </lineage>
</organism>
<dbReference type="PANTHER" id="PTHR30473">
    <property type="entry name" value="PROTEIN PHOH"/>
    <property type="match status" value="1"/>
</dbReference>
<reference evidence="6" key="1">
    <citation type="submission" date="2014-11" db="EMBL/GenBank/DDBJ databases">
        <authorList>
            <person name="Hornung B.V."/>
        </authorList>
    </citation>
    <scope>NUCLEOTIDE SEQUENCE</scope>
    <source>
        <strain evidence="6">INE</strain>
    </source>
</reference>
<dbReference type="FunFam" id="3.40.50.300:FF:000013">
    <property type="entry name" value="PhoH family ATPase"/>
    <property type="match status" value="1"/>
</dbReference>
<dbReference type="InterPro" id="IPR002716">
    <property type="entry name" value="PIN_dom"/>
</dbReference>
<evidence type="ECO:0000313" key="6">
    <source>
        <dbReference type="EMBL" id="CEJ07913.1"/>
    </source>
</evidence>
<proteinExistence type="inferred from homology"/>
<reference evidence="5" key="2">
    <citation type="submission" date="2020-01" db="EMBL/GenBank/DDBJ databases">
        <authorList>
            <person name="Hornung B."/>
        </authorList>
    </citation>
    <scope>NUCLEOTIDE SEQUENCE</scope>
    <source>
        <strain evidence="5">PacBioINE</strain>
    </source>
</reference>
<dbReference type="SUPFAM" id="SSF88723">
    <property type="entry name" value="PIN domain-like"/>
    <property type="match status" value="1"/>
</dbReference>
<dbReference type="CDD" id="cd09883">
    <property type="entry name" value="PIN_VapC_PhoHL-ATPase"/>
    <property type="match status" value="1"/>
</dbReference>
<dbReference type="SMART" id="SM00670">
    <property type="entry name" value="PINc"/>
    <property type="match status" value="1"/>
</dbReference>
<dbReference type="Proteomes" id="UP001071230">
    <property type="component" value="Unassembled WGS sequence"/>
</dbReference>
<dbReference type="AlphaFoldDB" id="A0A8S0WWM7"/>
<dbReference type="Pfam" id="PF13638">
    <property type="entry name" value="PIN_4"/>
    <property type="match status" value="1"/>
</dbReference>
<dbReference type="Pfam" id="PF02562">
    <property type="entry name" value="PhoH"/>
    <property type="match status" value="1"/>
</dbReference>
<dbReference type="Gene3D" id="3.40.50.1010">
    <property type="entry name" value="5'-nuclease"/>
    <property type="match status" value="1"/>
</dbReference>
<name>A0A8S0WWM7_9FIRM</name>
<dbReference type="GO" id="GO:0005524">
    <property type="term" value="F:ATP binding"/>
    <property type="evidence" value="ECO:0007669"/>
    <property type="project" value="UniProtKB-KW"/>
</dbReference>
<evidence type="ECO:0000256" key="3">
    <source>
        <dbReference type="ARBA" id="ARBA00046345"/>
    </source>
</evidence>
<accession>A0A8S0WWM7</accession>
<gene>
    <name evidence="5" type="ORF">DEACI_1044</name>
    <name evidence="6" type="ORF">DEACI_2385</name>
</gene>
<dbReference type="InterPro" id="IPR027417">
    <property type="entry name" value="P-loop_NTPase"/>
</dbReference>
<dbReference type="GO" id="GO:0005829">
    <property type="term" value="C:cytosol"/>
    <property type="evidence" value="ECO:0007669"/>
    <property type="project" value="TreeGrafter"/>
</dbReference>
<protein>
    <submittedName>
        <fullName evidence="5">PIN domain protein</fullName>
    </submittedName>
    <submittedName>
        <fullName evidence="6">PhoH protein</fullName>
    </submittedName>
</protein>
<dbReference type="Gene3D" id="3.40.50.300">
    <property type="entry name" value="P-loop containing nucleotide triphosphate hydrolases"/>
    <property type="match status" value="1"/>
</dbReference>
<evidence type="ECO:0000259" key="4">
    <source>
        <dbReference type="SMART" id="SM00670"/>
    </source>
</evidence>
<dbReference type="Proteomes" id="UP000836597">
    <property type="component" value="Chromosome"/>
</dbReference>
<dbReference type="InterPro" id="IPR051451">
    <property type="entry name" value="PhoH2-like"/>
</dbReference>
<sequence length="444" mass="49149">MEKAYVLDTSVLLHDPKAIFRFEENEVIIPYAVLEEVESTKRSPDSIGQAAREVIRTLDQLRDKGQLADGVPLGGGGKLRIELNHTTEPLLPLLSDPALTDNRILTVCVNLAAERQQPVVLVTKDIAMRVKGDALGVETQDYYNDKVNLPAASEAALSLSLEDAEANRLLAEEKLSWETALPVNACVKGVTTDGHILPLVSSANGTELVYVQEHKRVTWGIFPKNSEQNWALQMLNNPEIRLVSLIGPAGTGKTLLALASGLEQTVQAGVYAGVLCARPIVPFGKDIGYLPGEKEQKVRPYMQPIYDNLEFLLRPKRERERDRDYENGAAVVESAIDLLKRKNQLEIEVLTYIRGRSIPNQFMIIDEAQNLSVHEVKTIITRAGEGTKIVLCGDQEQIDHPYLDKQSNGLAHVASRMQGKPFYAQVYLVQGERSELASWAAELL</sequence>
<evidence type="ECO:0000256" key="2">
    <source>
        <dbReference type="ARBA" id="ARBA00022840"/>
    </source>
</evidence>
<keyword evidence="2" id="KW-0067">ATP-binding</keyword>
<dbReference type="EMBL" id="CDGJ01000068">
    <property type="protein sequence ID" value="CEJ07913.1"/>
    <property type="molecule type" value="Genomic_DNA"/>
</dbReference>
<dbReference type="SUPFAM" id="SSF52540">
    <property type="entry name" value="P-loop containing nucleoside triphosphate hydrolases"/>
    <property type="match status" value="1"/>
</dbReference>
<keyword evidence="1" id="KW-0547">Nucleotide-binding</keyword>
<keyword evidence="7" id="KW-1185">Reference proteome</keyword>
<dbReference type="PANTHER" id="PTHR30473:SF2">
    <property type="entry name" value="PIN DOMAIN-CONTAINING PROTEIN"/>
    <property type="match status" value="1"/>
</dbReference>
<dbReference type="InterPro" id="IPR003714">
    <property type="entry name" value="PhoH"/>
</dbReference>
<evidence type="ECO:0000256" key="1">
    <source>
        <dbReference type="ARBA" id="ARBA00022741"/>
    </source>
</evidence>
<dbReference type="RefSeq" id="WP_240984073.1">
    <property type="nucleotide sequence ID" value="NZ_CDGJ01000068.1"/>
</dbReference>
<feature type="domain" description="PIN" evidence="4">
    <location>
        <begin position="3"/>
        <end position="130"/>
    </location>
</feature>
<comment type="similarity">
    <text evidence="3">In the N-terminal section; belongs to the PINc/VapC protein family.</text>
</comment>
<evidence type="ECO:0000313" key="7">
    <source>
        <dbReference type="Proteomes" id="UP001071230"/>
    </source>
</evidence>